<dbReference type="Proteomes" id="UP000706124">
    <property type="component" value="Unassembled WGS sequence"/>
</dbReference>
<dbReference type="InterPro" id="IPR035940">
    <property type="entry name" value="CAP_sf"/>
</dbReference>
<dbReference type="PRINTS" id="PR00837">
    <property type="entry name" value="V5TPXLIKE"/>
</dbReference>
<feature type="domain" description="SCP" evidence="2">
    <location>
        <begin position="27"/>
        <end position="157"/>
    </location>
</feature>
<dbReference type="SMART" id="SM00198">
    <property type="entry name" value="SCP"/>
    <property type="match status" value="1"/>
</dbReference>
<reference evidence="3 4" key="1">
    <citation type="journal article" date="2020" name="bioRxiv">
        <title>Whole genome comparisons of ergot fungi reveals the divergence and evolution of species within the genus Claviceps are the result of varying mechanisms driving genome evolution and host range expansion.</title>
        <authorList>
            <person name="Wyka S.A."/>
            <person name="Mondo S.J."/>
            <person name="Liu M."/>
            <person name="Dettman J."/>
            <person name="Nalam V."/>
            <person name="Broders K.D."/>
        </authorList>
    </citation>
    <scope>NUCLEOTIDE SEQUENCE [LARGE SCALE GENOMIC DNA]</scope>
    <source>
        <strain evidence="3 4">CCC 1485</strain>
    </source>
</reference>
<evidence type="ECO:0000313" key="4">
    <source>
        <dbReference type="Proteomes" id="UP000706124"/>
    </source>
</evidence>
<dbReference type="GO" id="GO:0005576">
    <property type="term" value="C:extracellular region"/>
    <property type="evidence" value="ECO:0007669"/>
    <property type="project" value="InterPro"/>
</dbReference>
<dbReference type="PROSITE" id="PS01009">
    <property type="entry name" value="CRISP_1"/>
    <property type="match status" value="1"/>
</dbReference>
<comment type="caution">
    <text evidence="3">The sequence shown here is derived from an EMBL/GenBank/DDBJ whole genome shotgun (WGS) entry which is preliminary data.</text>
</comment>
<dbReference type="EMBL" id="SRPO01000059">
    <property type="protein sequence ID" value="KAG5944158.1"/>
    <property type="molecule type" value="Genomic_DNA"/>
</dbReference>
<feature type="chain" id="PRO_5040109853" description="SCP domain-containing protein" evidence="1">
    <location>
        <begin position="19"/>
        <end position="176"/>
    </location>
</feature>
<dbReference type="Gene3D" id="3.40.33.10">
    <property type="entry name" value="CAP"/>
    <property type="match status" value="1"/>
</dbReference>
<name>A0A9P7MGE4_9HYPO</name>
<dbReference type="AlphaFoldDB" id="A0A9P7MGE4"/>
<keyword evidence="1" id="KW-0732">Signal</keyword>
<dbReference type="InterPro" id="IPR014044">
    <property type="entry name" value="CAP_dom"/>
</dbReference>
<evidence type="ECO:0000259" key="2">
    <source>
        <dbReference type="SMART" id="SM00198"/>
    </source>
</evidence>
<proteinExistence type="predicted"/>
<evidence type="ECO:0000256" key="1">
    <source>
        <dbReference type="SAM" id="SignalP"/>
    </source>
</evidence>
<protein>
    <recommendedName>
        <fullName evidence="2">SCP domain-containing protein</fullName>
    </recommendedName>
</protein>
<dbReference type="InterPro" id="IPR018244">
    <property type="entry name" value="Allrgn_V5/Tpx1_CS"/>
</dbReference>
<gene>
    <name evidence="3" type="ORF">E4U60_006175</name>
</gene>
<dbReference type="Pfam" id="PF00188">
    <property type="entry name" value="CAP"/>
    <property type="match status" value="1"/>
</dbReference>
<dbReference type="PANTHER" id="PTHR10334">
    <property type="entry name" value="CYSTEINE-RICH SECRETORY PROTEIN-RELATED"/>
    <property type="match status" value="1"/>
</dbReference>
<sequence length="176" mass="19678">MRFSIFSAITTMLAVASASPIDRATKDFKTEMLASHNYFRSQHSADPLTWDTALAQSSQTWANTCNFSHDSAGEDLAYRTIFKYWGEFVNMWGSERTLYNFDQPIFSEATGHFTQVVWKNTKTVGCAWNYCGTSGGVGKALGYYVVCKYSPPGNYKGQYADQVGRQTKGSPSDVYN</sequence>
<dbReference type="SUPFAM" id="SSF55797">
    <property type="entry name" value="PR-1-like"/>
    <property type="match status" value="1"/>
</dbReference>
<evidence type="ECO:0000313" key="3">
    <source>
        <dbReference type="EMBL" id="KAG5944158.1"/>
    </source>
</evidence>
<accession>A0A9P7MGE4</accession>
<feature type="signal peptide" evidence="1">
    <location>
        <begin position="1"/>
        <end position="18"/>
    </location>
</feature>
<dbReference type="OrthoDB" id="337038at2759"/>
<keyword evidence="4" id="KW-1185">Reference proteome</keyword>
<organism evidence="3 4">
    <name type="scientific">Claviceps pazoutovae</name>
    <dbReference type="NCBI Taxonomy" id="1649127"/>
    <lineage>
        <taxon>Eukaryota</taxon>
        <taxon>Fungi</taxon>
        <taxon>Dikarya</taxon>
        <taxon>Ascomycota</taxon>
        <taxon>Pezizomycotina</taxon>
        <taxon>Sordariomycetes</taxon>
        <taxon>Hypocreomycetidae</taxon>
        <taxon>Hypocreales</taxon>
        <taxon>Clavicipitaceae</taxon>
        <taxon>Claviceps</taxon>
    </lineage>
</organism>
<dbReference type="InterPro" id="IPR001283">
    <property type="entry name" value="CRISP-related"/>
</dbReference>